<dbReference type="Proteomes" id="UP000799537">
    <property type="component" value="Unassembled WGS sequence"/>
</dbReference>
<sequence length="565" mass="63771">MADVVNLQGQIETAKKNAEEAIAKLDAANTETAEAKAELEAAKKDIDNVRAELEAAKKDTDNVRAELRNETERASAELEAAKEGARAEIRDARKAAEKARAELEAAKERTDNARAELHAEKTKNDQLSSEGNLLHNEAAEFQQKLVEEQERVKNLEAEANRVKKISTGAAEEAKQAAGRERDAAEEIKKLQTQLQQEKAKVTALDELVKNYDSELKEKVQEHRKERGAAGELEGRLRAAEEELRQEREEKKEELAIAENEHATLELIKEKLAGTFEQMNRDLTPEAILNYIDDTIEESRLPKAPSNLSLNSEWQTGARAKGGARKVSMGDELDKAEDSVDDDGYQDDAGYIDDLEGINKTLREDYANLLSEVEALQANMEELRANTKTLQADLQKQQSENAKLQAERKDSKQLDTPPTLTPMKEASEIVAEQANAGQTKKTTTGAESTDNGQKVKTITKIVEKPVERLVTEPARHPTSFFDIFVNAPWHLKLVWLLMLIGFVYNFYLTWTERRMWLDANEKPWLYHEYMARQAESIFPLFSFNPEGPWIDWIEYEVLGYLRVLPG</sequence>
<feature type="region of interest" description="Disordered" evidence="1">
    <location>
        <begin position="393"/>
        <end position="419"/>
    </location>
</feature>
<name>A0A6A6D0V7_ZASCE</name>
<evidence type="ECO:0000256" key="1">
    <source>
        <dbReference type="SAM" id="MobiDB-lite"/>
    </source>
</evidence>
<evidence type="ECO:0000313" key="4">
    <source>
        <dbReference type="Proteomes" id="UP000799537"/>
    </source>
</evidence>
<feature type="compositionally biased region" description="Polar residues" evidence="1">
    <location>
        <begin position="305"/>
        <end position="314"/>
    </location>
</feature>
<evidence type="ECO:0000256" key="2">
    <source>
        <dbReference type="SAM" id="Phobius"/>
    </source>
</evidence>
<keyword evidence="2" id="KW-1133">Transmembrane helix</keyword>
<protein>
    <submittedName>
        <fullName evidence="3">Uncharacterized protein</fullName>
    </submittedName>
</protein>
<keyword evidence="2" id="KW-0472">Membrane</keyword>
<dbReference type="GeneID" id="54557593"/>
<organism evidence="3 4">
    <name type="scientific">Zasmidium cellare ATCC 36951</name>
    <dbReference type="NCBI Taxonomy" id="1080233"/>
    <lineage>
        <taxon>Eukaryota</taxon>
        <taxon>Fungi</taxon>
        <taxon>Dikarya</taxon>
        <taxon>Ascomycota</taxon>
        <taxon>Pezizomycotina</taxon>
        <taxon>Dothideomycetes</taxon>
        <taxon>Dothideomycetidae</taxon>
        <taxon>Mycosphaerellales</taxon>
        <taxon>Mycosphaerellaceae</taxon>
        <taxon>Zasmidium</taxon>
    </lineage>
</organism>
<gene>
    <name evidence="3" type="ORF">M409DRAFT_18025</name>
</gene>
<feature type="region of interest" description="Disordered" evidence="1">
    <location>
        <begin position="432"/>
        <end position="451"/>
    </location>
</feature>
<evidence type="ECO:0000313" key="3">
    <source>
        <dbReference type="EMBL" id="KAF2171792.1"/>
    </source>
</evidence>
<feature type="region of interest" description="Disordered" evidence="1">
    <location>
        <begin position="302"/>
        <end position="346"/>
    </location>
</feature>
<keyword evidence="4" id="KW-1185">Reference proteome</keyword>
<dbReference type="AlphaFoldDB" id="A0A6A6D0V7"/>
<feature type="region of interest" description="Disordered" evidence="1">
    <location>
        <begin position="217"/>
        <end position="237"/>
    </location>
</feature>
<feature type="compositionally biased region" description="Polar residues" evidence="1">
    <location>
        <begin position="434"/>
        <end position="451"/>
    </location>
</feature>
<reference evidence="3" key="1">
    <citation type="journal article" date="2020" name="Stud. Mycol.">
        <title>101 Dothideomycetes genomes: a test case for predicting lifestyles and emergence of pathogens.</title>
        <authorList>
            <person name="Haridas S."/>
            <person name="Albert R."/>
            <person name="Binder M."/>
            <person name="Bloem J."/>
            <person name="Labutti K."/>
            <person name="Salamov A."/>
            <person name="Andreopoulos B."/>
            <person name="Baker S."/>
            <person name="Barry K."/>
            <person name="Bills G."/>
            <person name="Bluhm B."/>
            <person name="Cannon C."/>
            <person name="Castanera R."/>
            <person name="Culley D."/>
            <person name="Daum C."/>
            <person name="Ezra D."/>
            <person name="Gonzalez J."/>
            <person name="Henrissat B."/>
            <person name="Kuo A."/>
            <person name="Liang C."/>
            <person name="Lipzen A."/>
            <person name="Lutzoni F."/>
            <person name="Magnuson J."/>
            <person name="Mondo S."/>
            <person name="Nolan M."/>
            <person name="Ohm R."/>
            <person name="Pangilinan J."/>
            <person name="Park H.-J."/>
            <person name="Ramirez L."/>
            <person name="Alfaro M."/>
            <person name="Sun H."/>
            <person name="Tritt A."/>
            <person name="Yoshinaga Y."/>
            <person name="Zwiers L.-H."/>
            <person name="Turgeon B."/>
            <person name="Goodwin S."/>
            <person name="Spatafora J."/>
            <person name="Crous P."/>
            <person name="Grigoriev I."/>
        </authorList>
    </citation>
    <scope>NUCLEOTIDE SEQUENCE</scope>
    <source>
        <strain evidence="3">ATCC 36951</strain>
    </source>
</reference>
<feature type="transmembrane region" description="Helical" evidence="2">
    <location>
        <begin position="488"/>
        <end position="506"/>
    </location>
</feature>
<feature type="region of interest" description="Disordered" evidence="1">
    <location>
        <begin position="57"/>
        <end position="86"/>
    </location>
</feature>
<feature type="compositionally biased region" description="Basic and acidic residues" evidence="1">
    <location>
        <begin position="327"/>
        <end position="337"/>
    </location>
</feature>
<accession>A0A6A6D0V7</accession>
<dbReference type="RefSeq" id="XP_033672681.1">
    <property type="nucleotide sequence ID" value="XM_033804321.1"/>
</dbReference>
<keyword evidence="2" id="KW-0812">Transmembrane</keyword>
<proteinExistence type="predicted"/>
<dbReference type="EMBL" id="ML993582">
    <property type="protein sequence ID" value="KAF2171792.1"/>
    <property type="molecule type" value="Genomic_DNA"/>
</dbReference>
<dbReference type="Gene3D" id="1.20.120.330">
    <property type="entry name" value="Nucleotidyltransferases domain 2"/>
    <property type="match status" value="1"/>
</dbReference>